<keyword evidence="3" id="KW-1185">Reference proteome</keyword>
<protein>
    <submittedName>
        <fullName evidence="2">Uncharacterized protein</fullName>
    </submittedName>
</protein>
<feature type="transmembrane region" description="Helical" evidence="1">
    <location>
        <begin position="80"/>
        <end position="102"/>
    </location>
</feature>
<keyword evidence="1" id="KW-0472">Membrane</keyword>
<dbReference type="RefSeq" id="WP_258393015.1">
    <property type="nucleotide sequence ID" value="NZ_AP019769.1"/>
</dbReference>
<organism evidence="2 3">
    <name type="scientific">Nanobdella aerobiophila</name>
    <dbReference type="NCBI Taxonomy" id="2586965"/>
    <lineage>
        <taxon>Archaea</taxon>
        <taxon>Nanobdellota</taxon>
        <taxon>Nanobdellia</taxon>
        <taxon>Nanobdellales</taxon>
        <taxon>Nanobdellaceae</taxon>
        <taxon>Nanobdella</taxon>
    </lineage>
</organism>
<feature type="transmembrane region" description="Helical" evidence="1">
    <location>
        <begin position="6"/>
        <end position="36"/>
    </location>
</feature>
<proteinExistence type="predicted"/>
<sequence length="110" mass="11844">MDWKKIVLASVFSSIAIITESSIGIFAAMSILVYMLVDGMERCKIATLGLLLNFAAVLLYPILGLSQFGVLSVGTSFVKYLSYLSIIGAVLIIVGFLIVAILRNKLAISQ</sequence>
<evidence type="ECO:0000256" key="1">
    <source>
        <dbReference type="SAM" id="Phobius"/>
    </source>
</evidence>
<gene>
    <name evidence="2" type="ORF">MJ1_0549</name>
</gene>
<keyword evidence="1" id="KW-0812">Transmembrane</keyword>
<accession>A0A915WS97</accession>
<evidence type="ECO:0000313" key="3">
    <source>
        <dbReference type="Proteomes" id="UP001055553"/>
    </source>
</evidence>
<dbReference type="EMBL" id="AP019769">
    <property type="protein sequence ID" value="BBL45701.1"/>
    <property type="molecule type" value="Genomic_DNA"/>
</dbReference>
<name>A0A915WS97_9ARCH</name>
<dbReference type="GeneID" id="74568495"/>
<feature type="transmembrane region" description="Helical" evidence="1">
    <location>
        <begin position="48"/>
        <end position="68"/>
    </location>
</feature>
<dbReference type="Proteomes" id="UP001055553">
    <property type="component" value="Chromosome"/>
</dbReference>
<evidence type="ECO:0000313" key="2">
    <source>
        <dbReference type="EMBL" id="BBL45701.1"/>
    </source>
</evidence>
<dbReference type="KEGG" id="naer:MJ1_0549"/>
<keyword evidence="1" id="KW-1133">Transmembrane helix</keyword>
<reference evidence="3" key="1">
    <citation type="journal article" date="2022" name="Int. J. Syst. Evol. Microbiol.">
        <title>Nanobdella aerobiophila gen. nov., sp. nov., a thermoacidophilic, obligate ectosymbiotic archaeon, and proposal of Nanobdellaceae fam. nov., Nanobdellales ord. nov. and Nanobdellia class. nov.</title>
        <authorList>
            <person name="Kato S."/>
            <person name="Ogasawara A."/>
            <person name="Itoh T."/>
            <person name="Sakai H.D."/>
            <person name="Shimizu M."/>
            <person name="Yuki M."/>
            <person name="Kaneko M."/>
            <person name="Takashina T."/>
            <person name="Ohkuma M."/>
        </authorList>
    </citation>
    <scope>NUCLEOTIDE SEQUENCE [LARGE SCALE GENOMIC DNA]</scope>
    <source>
        <strain evidence="3">MJ1</strain>
    </source>
</reference>
<dbReference type="AlphaFoldDB" id="A0A915WS97"/>